<proteinExistence type="predicted"/>
<organism evidence="2 3">
    <name type="scientific">Vigna mungo</name>
    <name type="common">Black gram</name>
    <name type="synonym">Phaseolus mungo</name>
    <dbReference type="NCBI Taxonomy" id="3915"/>
    <lineage>
        <taxon>Eukaryota</taxon>
        <taxon>Viridiplantae</taxon>
        <taxon>Streptophyta</taxon>
        <taxon>Embryophyta</taxon>
        <taxon>Tracheophyta</taxon>
        <taxon>Spermatophyta</taxon>
        <taxon>Magnoliopsida</taxon>
        <taxon>eudicotyledons</taxon>
        <taxon>Gunneridae</taxon>
        <taxon>Pentapetalae</taxon>
        <taxon>rosids</taxon>
        <taxon>fabids</taxon>
        <taxon>Fabales</taxon>
        <taxon>Fabaceae</taxon>
        <taxon>Papilionoideae</taxon>
        <taxon>50 kb inversion clade</taxon>
        <taxon>NPAAA clade</taxon>
        <taxon>indigoferoid/millettioid clade</taxon>
        <taxon>Phaseoleae</taxon>
        <taxon>Vigna</taxon>
    </lineage>
</organism>
<reference evidence="2 3" key="1">
    <citation type="journal article" date="2023" name="Life. Sci Alliance">
        <title>Evolutionary insights into 3D genome organization and epigenetic landscape of Vigna mungo.</title>
        <authorList>
            <person name="Junaid A."/>
            <person name="Singh B."/>
            <person name="Bhatia S."/>
        </authorList>
    </citation>
    <scope>NUCLEOTIDE SEQUENCE [LARGE SCALE GENOMIC DNA]</scope>
    <source>
        <strain evidence="2">Urdbean</strain>
    </source>
</reference>
<name>A0AAQ3MVS7_VIGMU</name>
<sequence>VDARLLRAVAIEHPKDADLAAGIVLAELPFVSKKLPLATPPQDNAHSAPLNVEAESEEEGSSLRHRQLVQDIDAGPSSAPYYIYTKPADCSLVPDLNEALDNSTLSNVSNSNGVTEKFLGMDDMKEVDVLQKVKDNFIEEISNKIAMEI</sequence>
<feature type="non-terminal residue" evidence="2">
    <location>
        <position position="1"/>
    </location>
</feature>
<evidence type="ECO:0000256" key="1">
    <source>
        <dbReference type="SAM" id="MobiDB-lite"/>
    </source>
</evidence>
<protein>
    <submittedName>
        <fullName evidence="2">Uncharacterized protein</fullName>
    </submittedName>
</protein>
<dbReference type="PANTHER" id="PTHR48459">
    <property type="entry name" value="CUE DOMAIN-CONTAINING PROTEIN"/>
    <property type="match status" value="1"/>
</dbReference>
<feature type="region of interest" description="Disordered" evidence="1">
    <location>
        <begin position="39"/>
        <end position="69"/>
    </location>
</feature>
<dbReference type="PANTHER" id="PTHR48459:SF1">
    <property type="entry name" value="CUE DOMAIN-CONTAINING PROTEIN"/>
    <property type="match status" value="1"/>
</dbReference>
<accession>A0AAQ3MVS7</accession>
<evidence type="ECO:0000313" key="2">
    <source>
        <dbReference type="EMBL" id="WVY98041.1"/>
    </source>
</evidence>
<keyword evidence="3" id="KW-1185">Reference proteome</keyword>
<dbReference type="Proteomes" id="UP001374535">
    <property type="component" value="Chromosome 9"/>
</dbReference>
<evidence type="ECO:0000313" key="3">
    <source>
        <dbReference type="Proteomes" id="UP001374535"/>
    </source>
</evidence>
<dbReference type="EMBL" id="CP144692">
    <property type="protein sequence ID" value="WVY98041.1"/>
    <property type="molecule type" value="Genomic_DNA"/>
</dbReference>
<gene>
    <name evidence="2" type="ORF">V8G54_030192</name>
</gene>
<dbReference type="AlphaFoldDB" id="A0AAQ3MVS7"/>